<feature type="binding site" evidence="14">
    <location>
        <position position="538"/>
    </location>
    <ligand>
        <name>Mn(2+)</name>
        <dbReference type="ChEBI" id="CHEBI:29035"/>
    </ligand>
</feature>
<dbReference type="SUPFAM" id="SSF56059">
    <property type="entry name" value="Glutathione synthetase ATP-binding domain-like"/>
    <property type="match status" value="1"/>
</dbReference>
<dbReference type="InterPro" id="IPR016185">
    <property type="entry name" value="PreATP-grasp_dom_sf"/>
</dbReference>
<evidence type="ECO:0000256" key="6">
    <source>
        <dbReference type="ARBA" id="ARBA00022723"/>
    </source>
</evidence>
<dbReference type="Pfam" id="PF02436">
    <property type="entry name" value="PYC_OADA"/>
    <property type="match status" value="1"/>
</dbReference>
<dbReference type="InterPro" id="IPR000089">
    <property type="entry name" value="Biotin_lipoyl"/>
</dbReference>
<keyword evidence="5 11" id="KW-0436">Ligase</keyword>
<dbReference type="Proteomes" id="UP000190105">
    <property type="component" value="Unassembled WGS sequence"/>
</dbReference>
<feature type="domain" description="Lipoyl-binding" evidence="16">
    <location>
        <begin position="1065"/>
        <end position="1143"/>
    </location>
</feature>
<dbReference type="Pfam" id="PF00682">
    <property type="entry name" value="HMGL-like"/>
    <property type="match status" value="1"/>
</dbReference>
<evidence type="ECO:0000256" key="9">
    <source>
        <dbReference type="ARBA" id="ARBA00023267"/>
    </source>
</evidence>
<gene>
    <name evidence="20" type="ORF">SAMN05443428_103168</name>
</gene>
<feature type="domain" description="ATP-grasp" evidence="17">
    <location>
        <begin position="124"/>
        <end position="321"/>
    </location>
</feature>
<evidence type="ECO:0000256" key="13">
    <source>
        <dbReference type="PIRSR" id="PIRSR001594-2"/>
    </source>
</evidence>
<dbReference type="InterPro" id="IPR013785">
    <property type="entry name" value="Aldolase_TIM"/>
</dbReference>
<feature type="binding site" evidence="14">
    <location>
        <position position="738"/>
    </location>
    <ligand>
        <name>Mn(2+)</name>
        <dbReference type="ChEBI" id="CHEBI:29035"/>
    </ligand>
</feature>
<evidence type="ECO:0000256" key="3">
    <source>
        <dbReference type="ARBA" id="ARBA00013057"/>
    </source>
</evidence>
<evidence type="ECO:0000256" key="7">
    <source>
        <dbReference type="ARBA" id="ARBA00022741"/>
    </source>
</evidence>
<dbReference type="InterPro" id="IPR011761">
    <property type="entry name" value="ATP-grasp"/>
</dbReference>
<dbReference type="PROSITE" id="PS00866">
    <property type="entry name" value="CPSASE_1"/>
    <property type="match status" value="1"/>
</dbReference>
<dbReference type="InterPro" id="IPR001882">
    <property type="entry name" value="Biotin_BS"/>
</dbReference>
<dbReference type="InterPro" id="IPR003379">
    <property type="entry name" value="Carboxylase_cons_dom"/>
</dbReference>
<proteinExistence type="predicted"/>
<dbReference type="PROSITE" id="PS50975">
    <property type="entry name" value="ATP_GRASP"/>
    <property type="match status" value="1"/>
</dbReference>
<dbReference type="SUPFAM" id="SSF89000">
    <property type="entry name" value="post-HMGL domain-like"/>
    <property type="match status" value="1"/>
</dbReference>
<dbReference type="Pfam" id="PF02786">
    <property type="entry name" value="CPSase_L_D2"/>
    <property type="match status" value="1"/>
</dbReference>
<comment type="catalytic activity">
    <reaction evidence="11">
        <text>hydrogencarbonate + pyruvate + ATP = oxaloacetate + ADP + phosphate + H(+)</text>
        <dbReference type="Rhea" id="RHEA:20844"/>
        <dbReference type="ChEBI" id="CHEBI:15361"/>
        <dbReference type="ChEBI" id="CHEBI:15378"/>
        <dbReference type="ChEBI" id="CHEBI:16452"/>
        <dbReference type="ChEBI" id="CHEBI:17544"/>
        <dbReference type="ChEBI" id="CHEBI:30616"/>
        <dbReference type="ChEBI" id="CHEBI:43474"/>
        <dbReference type="ChEBI" id="CHEBI:456216"/>
        <dbReference type="EC" id="6.4.1.1"/>
    </reaction>
</comment>
<dbReference type="InterPro" id="IPR005481">
    <property type="entry name" value="BC-like_N"/>
</dbReference>
<dbReference type="PROSITE" id="PS50968">
    <property type="entry name" value="BIOTINYL_LIPOYL"/>
    <property type="match status" value="1"/>
</dbReference>
<feature type="binding site" evidence="13">
    <location>
        <position position="610"/>
    </location>
    <ligand>
        <name>substrate</name>
    </ligand>
</feature>
<dbReference type="InterPro" id="IPR000891">
    <property type="entry name" value="PYR_CT"/>
</dbReference>
<feature type="binding site" description="via carbamate group" evidence="14">
    <location>
        <position position="707"/>
    </location>
    <ligand>
        <name>Mn(2+)</name>
        <dbReference type="ChEBI" id="CHEBI:29035"/>
    </ligand>
</feature>
<dbReference type="Gene3D" id="3.20.20.70">
    <property type="entry name" value="Aldolase class I"/>
    <property type="match status" value="1"/>
</dbReference>
<feature type="domain" description="Biotin carboxylation" evidence="18">
    <location>
        <begin position="4"/>
        <end position="457"/>
    </location>
</feature>
<dbReference type="AlphaFoldDB" id="A0A1T4WS05"/>
<dbReference type="PROSITE" id="PS00867">
    <property type="entry name" value="CPSASE_2"/>
    <property type="match status" value="1"/>
</dbReference>
<dbReference type="FunFam" id="3.30.1490.20:FF:000018">
    <property type="entry name" value="Biotin carboxylase"/>
    <property type="match status" value="1"/>
</dbReference>
<evidence type="ECO:0000259" key="18">
    <source>
        <dbReference type="PROSITE" id="PS50979"/>
    </source>
</evidence>
<keyword evidence="10" id="KW-0511">Multifunctional enzyme</keyword>
<dbReference type="InterPro" id="IPR005482">
    <property type="entry name" value="Biotin_COase_C"/>
</dbReference>
<keyword evidence="8 11" id="KW-0067">ATP-binding</keyword>
<feature type="domain" description="Pyruvate carboxyltransferase" evidence="19">
    <location>
        <begin position="529"/>
        <end position="797"/>
    </location>
</feature>
<evidence type="ECO:0000256" key="1">
    <source>
        <dbReference type="ARBA" id="ARBA00001953"/>
    </source>
</evidence>
<dbReference type="NCBIfam" id="NF009554">
    <property type="entry name" value="PRK12999.1"/>
    <property type="match status" value="1"/>
</dbReference>
<keyword evidence="7 11" id="KW-0547">Nucleotide-binding</keyword>
<evidence type="ECO:0000259" key="16">
    <source>
        <dbReference type="PROSITE" id="PS50968"/>
    </source>
</evidence>
<dbReference type="Pfam" id="PF00364">
    <property type="entry name" value="Biotin_lipoyl"/>
    <property type="match status" value="1"/>
</dbReference>
<feature type="binding site" evidence="14">
    <location>
        <position position="736"/>
    </location>
    <ligand>
        <name>Mn(2+)</name>
        <dbReference type="ChEBI" id="CHEBI:29035"/>
    </ligand>
</feature>
<keyword evidence="4" id="KW-0312">Gluconeogenesis</keyword>
<comment type="function">
    <text evidence="11">Catalyzes a 2-step reaction, involving the ATP-dependent carboxylation of the covalently attached biotin in the first step and the transfer of the carboxyl group to pyruvate in the second.</text>
</comment>
<keyword evidence="6 14" id="KW-0479">Metal-binding</keyword>
<dbReference type="GO" id="GO:0005737">
    <property type="term" value="C:cytoplasm"/>
    <property type="evidence" value="ECO:0007669"/>
    <property type="project" value="TreeGrafter"/>
</dbReference>
<dbReference type="InterPro" id="IPR005479">
    <property type="entry name" value="CPAse_ATP-bd"/>
</dbReference>
<feature type="binding site" evidence="13">
    <location>
        <position position="204"/>
    </location>
    <ligand>
        <name>ATP</name>
        <dbReference type="ChEBI" id="CHEBI:30616"/>
    </ligand>
</feature>
<feature type="active site" evidence="12">
    <location>
        <position position="296"/>
    </location>
</feature>
<evidence type="ECO:0000256" key="5">
    <source>
        <dbReference type="ARBA" id="ARBA00022598"/>
    </source>
</evidence>
<organism evidence="20 21">
    <name type="scientific">Caloramator quimbayensis</name>
    <dbReference type="NCBI Taxonomy" id="1147123"/>
    <lineage>
        <taxon>Bacteria</taxon>
        <taxon>Bacillati</taxon>
        <taxon>Bacillota</taxon>
        <taxon>Clostridia</taxon>
        <taxon>Eubacteriales</taxon>
        <taxon>Clostridiaceae</taxon>
        <taxon>Caloramator</taxon>
    </lineage>
</organism>
<dbReference type="EC" id="6.4.1.1" evidence="3 11"/>
<dbReference type="CDD" id="cd07937">
    <property type="entry name" value="DRE_TIM_PC_TC_5S"/>
    <property type="match status" value="1"/>
</dbReference>
<evidence type="ECO:0000256" key="4">
    <source>
        <dbReference type="ARBA" id="ARBA00022432"/>
    </source>
</evidence>
<sequence>MIKKFKRVLVANRGEIAIRIFRACHELGIRTVAIYSNEDKCALFRTKADESYLIGQNKGPIEAYLSIDEIISLAIKKGVDAIHPGYGFLSENPEFARKCEEAGIEFIGPTADMMDKLGDKIKCKLVAKSTGVPIIPGVEKPITSEEKAIEFARQCGYPVMLKAAAGGGGRGMRIVKSEDELISSFNSARSEAKKAFGIDDIFIEKYLEGPKHIEVQIIGDKYGNIVHLYERDCSIQRRHQKLIEYTPAFSLPKEKRDEICSDALKIAKAVGYRSAGTLEFLVDKYGNHYFIEMNPRIQVEHTVTEMVTGIDIVQSQILIAQGYELNSKEIGIVSQDDIKVNGFAIQCRITTEDPSNSFAPDTGKIDVYRTGSGFGIRLDGGNGFTGSIITPYYDSLLVKIISHSRTFEDAVRKAVRSIKETTISGVKTNSAFLINVLTHEKFLKGDCDTSFISQNPQLLDVRPREDKELKILKFIGDKVVNETKGVKKEFDVPSVPKIKRIESLRGTKQILDEKGPMGVVEWIKSQDKLLLTDTTMRDAHQSLMATRLRTIDMLKIAKVTSVLAGDLFSLEMWGGATFDVSYRFLKESPWERLEKLRAKIPNILFQMLIRGSNAVGYKNYPDNVIREFVKESANSGIDVFRIFDSLNWLKGMEVALDEVLKTGKIAEVCMCYTGDILDEKRDKYTLDYYIKMAKEIEKMGAHILGIKDMAALLKPHAAYKLIKALKEEISIPIHLHTHDTSGNGVATVLLSAEAGVDIADCAFNSMSGLTSQPALNSIVAALKNTKRDTGINLDDIQVICDYYNDVRPVYMQFESGLKSSAAEIYKYEIPGGQYSNLKPQVESFGLGHKFHEIKEMYKKVNDLLGDIVKVTPSSKVVGDLAIFMVKNDLTPENICEKAKDMAFPDSVVDYFKGMMGQPQWGFPKELQDIVLKGEKPITCRPGELLEPEDFDKIKNHLKENLKIEPTMKDALSYALYPKVFEEYLRYVREFGDLSRIGSDIFFHGLYEGETCEVEIAEGKVLIIKLLEIGKLDSEGLRTVAFEVNGNRREIKIKDKAISAKSEIKTVEMADPENKFEIGASIPGTVLKLLIKEGEDVKKNQTIMVIEAMKMEINITAPFDAKIESIKVKEGQQVKAGELLLVLK</sequence>
<dbReference type="PROSITE" id="PS00188">
    <property type="entry name" value="BIOTIN"/>
    <property type="match status" value="1"/>
</dbReference>
<dbReference type="FunFam" id="3.30.470.20:FF:000012">
    <property type="entry name" value="Pyruvate carboxylase"/>
    <property type="match status" value="1"/>
</dbReference>
<comment type="pathway">
    <text evidence="2">Carbohydrate biosynthesis; gluconeogenesis.</text>
</comment>
<dbReference type="Gene3D" id="3.30.470.20">
    <property type="entry name" value="ATP-grasp fold, B domain"/>
    <property type="match status" value="1"/>
</dbReference>
<feature type="binding site" evidence="13">
    <location>
        <position position="871"/>
    </location>
    <ligand>
        <name>substrate</name>
    </ligand>
</feature>
<dbReference type="Pfam" id="PF00289">
    <property type="entry name" value="Biotin_carb_N"/>
    <property type="match status" value="1"/>
</dbReference>
<dbReference type="STRING" id="1147123.SAMN05443428_103168"/>
<dbReference type="GO" id="GO:0006094">
    <property type="term" value="P:gluconeogenesis"/>
    <property type="evidence" value="ECO:0007669"/>
    <property type="project" value="UniProtKB-UniPathway"/>
</dbReference>
<dbReference type="SUPFAM" id="SSF51569">
    <property type="entry name" value="Aldolase"/>
    <property type="match status" value="1"/>
</dbReference>
<keyword evidence="21" id="KW-1185">Reference proteome</keyword>
<evidence type="ECO:0000256" key="11">
    <source>
        <dbReference type="PIRNR" id="PIRNR001594"/>
    </source>
</evidence>
<dbReference type="SMART" id="SM00878">
    <property type="entry name" value="Biotin_carb_C"/>
    <property type="match status" value="1"/>
</dbReference>
<dbReference type="GO" id="GO:0005524">
    <property type="term" value="F:ATP binding"/>
    <property type="evidence" value="ECO:0007669"/>
    <property type="project" value="UniProtKB-UniRule"/>
</dbReference>
<dbReference type="PROSITE" id="PS50991">
    <property type="entry name" value="PYR_CT"/>
    <property type="match status" value="1"/>
</dbReference>
<dbReference type="EMBL" id="FUYH01000003">
    <property type="protein sequence ID" value="SKA80153.1"/>
    <property type="molecule type" value="Genomic_DNA"/>
</dbReference>
<accession>A0A1T4WS05</accession>
<dbReference type="GO" id="GO:0004736">
    <property type="term" value="F:pyruvate carboxylase activity"/>
    <property type="evidence" value="ECO:0007669"/>
    <property type="project" value="UniProtKB-EC"/>
</dbReference>
<dbReference type="FunFam" id="3.40.50.20:FF:000010">
    <property type="entry name" value="Propionyl-CoA carboxylase subunit alpha"/>
    <property type="match status" value="1"/>
</dbReference>
<dbReference type="GO" id="GO:0046872">
    <property type="term" value="F:metal ion binding"/>
    <property type="evidence" value="ECO:0007669"/>
    <property type="project" value="UniProtKB-KW"/>
</dbReference>
<dbReference type="PANTHER" id="PTHR43778">
    <property type="entry name" value="PYRUVATE CARBOXYLASE"/>
    <property type="match status" value="1"/>
</dbReference>
<dbReference type="Pfam" id="PF02785">
    <property type="entry name" value="Biotin_carb_C"/>
    <property type="match status" value="1"/>
</dbReference>
<evidence type="ECO:0000256" key="2">
    <source>
        <dbReference type="ARBA" id="ARBA00004742"/>
    </source>
</evidence>
<feature type="modified residue" description="N6-biotinyllysine" evidence="15">
    <location>
        <position position="1109"/>
    </location>
</feature>
<evidence type="ECO:0000256" key="15">
    <source>
        <dbReference type="PIRSR" id="PIRSR001594-4"/>
    </source>
</evidence>
<evidence type="ECO:0000259" key="19">
    <source>
        <dbReference type="PROSITE" id="PS50991"/>
    </source>
</evidence>
<keyword evidence="20" id="KW-0670">Pyruvate</keyword>
<evidence type="ECO:0000256" key="10">
    <source>
        <dbReference type="ARBA" id="ARBA00023268"/>
    </source>
</evidence>
<dbReference type="SUPFAM" id="SSF51230">
    <property type="entry name" value="Single hybrid motif"/>
    <property type="match status" value="1"/>
</dbReference>
<dbReference type="InterPro" id="IPR011764">
    <property type="entry name" value="Biotin_carboxylation_dom"/>
</dbReference>
<protein>
    <recommendedName>
        <fullName evidence="3 11">Pyruvate carboxylase</fullName>
        <ecNumber evidence="3 11">6.4.1.1</ecNumber>
    </recommendedName>
</protein>
<feature type="modified residue" description="N6-carboxylysine" evidence="15">
    <location>
        <position position="707"/>
    </location>
</feature>
<dbReference type="NCBIfam" id="TIGR01235">
    <property type="entry name" value="pyruv_carbox"/>
    <property type="match status" value="1"/>
</dbReference>
<dbReference type="PIRSF" id="PIRSF001594">
    <property type="entry name" value="Pyruv_carbox"/>
    <property type="match status" value="1"/>
</dbReference>
<dbReference type="PROSITE" id="PS50979">
    <property type="entry name" value="BC"/>
    <property type="match status" value="1"/>
</dbReference>
<dbReference type="PANTHER" id="PTHR43778:SF2">
    <property type="entry name" value="PYRUVATE CARBOXYLASE, MITOCHONDRIAL"/>
    <property type="match status" value="1"/>
</dbReference>
<evidence type="ECO:0000313" key="20">
    <source>
        <dbReference type="EMBL" id="SKA80153.1"/>
    </source>
</evidence>
<dbReference type="FunFam" id="2.40.50.100:FF:000003">
    <property type="entry name" value="Acetyl-CoA carboxylase biotin carboxyl carrier protein"/>
    <property type="match status" value="1"/>
</dbReference>
<reference evidence="21" key="1">
    <citation type="submission" date="2017-02" db="EMBL/GenBank/DDBJ databases">
        <authorList>
            <person name="Varghese N."/>
            <person name="Submissions S."/>
        </authorList>
    </citation>
    <scope>NUCLEOTIDE SEQUENCE [LARGE SCALE GENOMIC DNA]</scope>
    <source>
        <strain evidence="21">USBA 833</strain>
    </source>
</reference>
<dbReference type="InterPro" id="IPR055268">
    <property type="entry name" value="PCB-like"/>
</dbReference>
<dbReference type="CDD" id="cd06850">
    <property type="entry name" value="biotinyl_domain"/>
    <property type="match status" value="1"/>
</dbReference>
<evidence type="ECO:0000256" key="8">
    <source>
        <dbReference type="ARBA" id="ARBA00022840"/>
    </source>
</evidence>
<dbReference type="FunFam" id="3.20.20.70:FF:000033">
    <property type="entry name" value="Pyruvate carboxylase"/>
    <property type="match status" value="1"/>
</dbReference>
<evidence type="ECO:0000259" key="17">
    <source>
        <dbReference type="PROSITE" id="PS50975"/>
    </source>
</evidence>
<dbReference type="InterPro" id="IPR011054">
    <property type="entry name" value="Rudment_hybrid_motif"/>
</dbReference>
<evidence type="ECO:0000256" key="14">
    <source>
        <dbReference type="PIRSR" id="PIRSR001594-3"/>
    </source>
</evidence>
<dbReference type="SUPFAM" id="SSF52440">
    <property type="entry name" value="PreATP-grasp domain"/>
    <property type="match status" value="1"/>
</dbReference>
<evidence type="ECO:0000256" key="12">
    <source>
        <dbReference type="PIRSR" id="PIRSR001594-1"/>
    </source>
</evidence>
<feature type="binding site" evidence="13">
    <location>
        <position position="239"/>
    </location>
    <ligand>
        <name>ATP</name>
        <dbReference type="ChEBI" id="CHEBI:30616"/>
    </ligand>
</feature>
<keyword evidence="9 11" id="KW-0092">Biotin</keyword>
<name>A0A1T4WS05_9CLOT</name>
<evidence type="ECO:0000313" key="21">
    <source>
        <dbReference type="Proteomes" id="UP000190105"/>
    </source>
</evidence>
<feature type="binding site" evidence="13">
    <location>
        <position position="120"/>
    </location>
    <ligand>
        <name>ATP</name>
        <dbReference type="ChEBI" id="CHEBI:30616"/>
    </ligand>
</feature>
<dbReference type="InterPro" id="IPR005930">
    <property type="entry name" value="Pyruv_COase"/>
</dbReference>
<dbReference type="Gene3D" id="2.40.50.100">
    <property type="match status" value="1"/>
</dbReference>
<dbReference type="NCBIfam" id="NF006761">
    <property type="entry name" value="PRK09282.1"/>
    <property type="match status" value="1"/>
</dbReference>
<dbReference type="UniPathway" id="UPA00138"/>
<dbReference type="SUPFAM" id="SSF51246">
    <property type="entry name" value="Rudiment single hybrid motif"/>
    <property type="match status" value="1"/>
</dbReference>
<comment type="cofactor">
    <cofactor evidence="1 11">
        <name>biotin</name>
        <dbReference type="ChEBI" id="CHEBI:57586"/>
    </cofactor>
</comment>
<dbReference type="InterPro" id="IPR011053">
    <property type="entry name" value="Single_hybrid_motif"/>
</dbReference>